<dbReference type="SUPFAM" id="SSF51197">
    <property type="entry name" value="Clavaminate synthase-like"/>
    <property type="match status" value="1"/>
</dbReference>
<keyword evidence="2" id="KW-0479">Metal-binding</keyword>
<dbReference type="AlphaFoldDB" id="A0A2S1R3V4"/>
<dbReference type="PANTHER" id="PTHR20883">
    <property type="entry name" value="PHYTANOYL-COA DIOXYGENASE DOMAIN CONTAINING 1"/>
    <property type="match status" value="1"/>
</dbReference>
<dbReference type="Pfam" id="PF05721">
    <property type="entry name" value="PhyH"/>
    <property type="match status" value="1"/>
</dbReference>
<dbReference type="GO" id="GO:0005506">
    <property type="term" value="F:iron ion binding"/>
    <property type="evidence" value="ECO:0007669"/>
    <property type="project" value="UniProtKB-ARBA"/>
</dbReference>
<evidence type="ECO:0000313" key="6">
    <source>
        <dbReference type="EMBL" id="AWH90934.1"/>
    </source>
</evidence>
<dbReference type="RefSeq" id="WP_108846202.1">
    <property type="nucleotide sequence ID" value="NZ_CP015449.1"/>
</dbReference>
<evidence type="ECO:0000256" key="2">
    <source>
        <dbReference type="ARBA" id="ARBA00022723"/>
    </source>
</evidence>
<keyword evidence="7" id="KW-1185">Reference proteome</keyword>
<dbReference type="OrthoDB" id="9796766at2"/>
<comment type="subunit">
    <text evidence="1">Homodimer.</text>
</comment>
<evidence type="ECO:0000256" key="3">
    <source>
        <dbReference type="ARBA" id="ARBA00022964"/>
    </source>
</evidence>
<proteinExistence type="predicted"/>
<gene>
    <name evidence="6" type="ORF">A6035_00655</name>
</gene>
<dbReference type="PANTHER" id="PTHR20883:SF45">
    <property type="entry name" value="PHYTANOYL-COA DIOXYGENASE FAMILY PROTEIN"/>
    <property type="match status" value="1"/>
</dbReference>
<sequence length="297" mass="32405">MGLTTLEPTSSVEEVVSVIERDGGVIIRDFCDAATLAGIKADLGPILESLPFGIDPEFSGTKTRRLGGIFKHTRHADPIIRNPLYRETAERFLCIPELIWVGDDRLEVAPTIQVGVTQLISIHPGEGAQPLHRDDSVWQWRHVEGGRQARVQIMVAVSDFTADNGGTLVIPGSHRWDDERAPGRDEAVSTVMPAGSALIFIGGTYHGGGNNHTDDPRIGLTMSLDLGYLRQEENQYLTIPVEQARELPTDIQKIIGYQGCPPTMGWVETDGVMRDPHVLLEEEAPSSQVVLGSKSAS</sequence>
<name>A0A2S1R3V4_9ACTN</name>
<keyword evidence="4" id="KW-0560">Oxidoreductase</keyword>
<evidence type="ECO:0000256" key="1">
    <source>
        <dbReference type="ARBA" id="ARBA00011738"/>
    </source>
</evidence>
<evidence type="ECO:0000256" key="5">
    <source>
        <dbReference type="ARBA" id="ARBA00023004"/>
    </source>
</evidence>
<evidence type="ECO:0000256" key="4">
    <source>
        <dbReference type="ARBA" id="ARBA00023002"/>
    </source>
</evidence>
<keyword evidence="5" id="KW-0408">Iron</keyword>
<dbReference type="KEGG" id="dlu:A6035_00655"/>
<keyword evidence="3 6" id="KW-0223">Dioxygenase</keyword>
<dbReference type="Gene3D" id="2.60.120.620">
    <property type="entry name" value="q2cbj1_9rhob like domain"/>
    <property type="match status" value="1"/>
</dbReference>
<accession>A0A2S1R3V4</accession>
<organism evidence="6 7">
    <name type="scientific">Dietzia lutea</name>
    <dbReference type="NCBI Taxonomy" id="546160"/>
    <lineage>
        <taxon>Bacteria</taxon>
        <taxon>Bacillati</taxon>
        <taxon>Actinomycetota</taxon>
        <taxon>Actinomycetes</taxon>
        <taxon>Mycobacteriales</taxon>
        <taxon>Dietziaceae</taxon>
        <taxon>Dietzia</taxon>
    </lineage>
</organism>
<dbReference type="Proteomes" id="UP000244928">
    <property type="component" value="Chromosome"/>
</dbReference>
<dbReference type="EMBL" id="CP015449">
    <property type="protein sequence ID" value="AWH90934.1"/>
    <property type="molecule type" value="Genomic_DNA"/>
</dbReference>
<dbReference type="GO" id="GO:0016706">
    <property type="term" value="F:2-oxoglutarate-dependent dioxygenase activity"/>
    <property type="evidence" value="ECO:0007669"/>
    <property type="project" value="UniProtKB-ARBA"/>
</dbReference>
<reference evidence="6 7" key="1">
    <citation type="submission" date="2016-04" db="EMBL/GenBank/DDBJ databases">
        <title>Complete genome sequence of Dietzia lutea YIM 80766T, a strain isolated from desert soil in Egypt.</title>
        <authorList>
            <person name="Zhao J."/>
            <person name="Hu B."/>
            <person name="Geng S."/>
            <person name="Nie Y."/>
            <person name="Tang Y."/>
        </authorList>
    </citation>
    <scope>NUCLEOTIDE SEQUENCE [LARGE SCALE GENOMIC DNA]</scope>
    <source>
        <strain evidence="6 7">YIM 80766</strain>
    </source>
</reference>
<protein>
    <submittedName>
        <fullName evidence="6">Phytanoyl-CoA dioxygenase</fullName>
    </submittedName>
</protein>
<evidence type="ECO:0000313" key="7">
    <source>
        <dbReference type="Proteomes" id="UP000244928"/>
    </source>
</evidence>
<dbReference type="InterPro" id="IPR008775">
    <property type="entry name" value="Phytyl_CoA_dOase-like"/>
</dbReference>